<evidence type="ECO:0000256" key="8">
    <source>
        <dbReference type="SAM" id="Phobius"/>
    </source>
</evidence>
<evidence type="ECO:0000256" key="2">
    <source>
        <dbReference type="ARBA" id="ARBA00022475"/>
    </source>
</evidence>
<comment type="subcellular location">
    <subcellularLocation>
        <location evidence="1">Cell membrane</location>
    </subcellularLocation>
</comment>
<gene>
    <name evidence="10" type="ORF">ESU54_11030</name>
</gene>
<sequence length="168" mass="19340">MSKKKERERNRLELTMSRIDHYYDSVNNKSAVYLVINTFLTGGLIILMTQTDSLKRIGLLEHLSLGLCMLLGLISLVIIAITSIPFFSTEPNSLYYFGTIGSKTNNQFLEESKNYTRKEDIKDLRDQVHLLSKGLTSKFKKLKFVGYFLVAQFIVLIPIMFYLIKNIS</sequence>
<feature type="domain" description="Pycsar effector protein" evidence="9">
    <location>
        <begin position="13"/>
        <end position="163"/>
    </location>
</feature>
<dbReference type="Pfam" id="PF18967">
    <property type="entry name" value="PycTM"/>
    <property type="match status" value="1"/>
</dbReference>
<keyword evidence="3 8" id="KW-0812">Transmembrane</keyword>
<dbReference type="InterPro" id="IPR043760">
    <property type="entry name" value="PycTM_dom"/>
</dbReference>
<keyword evidence="4" id="KW-0547">Nucleotide-binding</keyword>
<evidence type="ECO:0000256" key="7">
    <source>
        <dbReference type="ARBA" id="ARBA00023136"/>
    </source>
</evidence>
<evidence type="ECO:0000313" key="11">
    <source>
        <dbReference type="Proteomes" id="UP000321497"/>
    </source>
</evidence>
<evidence type="ECO:0000256" key="4">
    <source>
        <dbReference type="ARBA" id="ARBA00022741"/>
    </source>
</evidence>
<keyword evidence="2" id="KW-1003">Cell membrane</keyword>
<reference evidence="10 11" key="1">
    <citation type="submission" date="2019-08" db="EMBL/GenBank/DDBJ databases">
        <title>Genome of Aequorivita antarctica SW49 (type strain).</title>
        <authorList>
            <person name="Bowman J.P."/>
        </authorList>
    </citation>
    <scope>NUCLEOTIDE SEQUENCE [LARGE SCALE GENOMIC DNA]</scope>
    <source>
        <strain evidence="10 11">SW49</strain>
    </source>
</reference>
<keyword evidence="7 8" id="KW-0472">Membrane</keyword>
<dbReference type="RefSeq" id="WP_111845947.1">
    <property type="nucleotide sequence ID" value="NZ_UEGI01000031.1"/>
</dbReference>
<feature type="transmembrane region" description="Helical" evidence="8">
    <location>
        <begin position="144"/>
        <end position="164"/>
    </location>
</feature>
<accession>A0A5C6YYE4</accession>
<dbReference type="OrthoDB" id="1363277at2"/>
<keyword evidence="6" id="KW-0051">Antiviral defense</keyword>
<proteinExistence type="predicted"/>
<evidence type="ECO:0000256" key="1">
    <source>
        <dbReference type="ARBA" id="ARBA00004236"/>
    </source>
</evidence>
<organism evidence="10 11">
    <name type="scientific">Aequorivita antarctica</name>
    <dbReference type="NCBI Taxonomy" id="153266"/>
    <lineage>
        <taxon>Bacteria</taxon>
        <taxon>Pseudomonadati</taxon>
        <taxon>Bacteroidota</taxon>
        <taxon>Flavobacteriia</taxon>
        <taxon>Flavobacteriales</taxon>
        <taxon>Flavobacteriaceae</taxon>
        <taxon>Aequorivita</taxon>
    </lineage>
</organism>
<evidence type="ECO:0000256" key="6">
    <source>
        <dbReference type="ARBA" id="ARBA00023118"/>
    </source>
</evidence>
<evidence type="ECO:0000259" key="9">
    <source>
        <dbReference type="Pfam" id="PF18967"/>
    </source>
</evidence>
<protein>
    <recommendedName>
        <fullName evidence="9">Pycsar effector protein domain-containing protein</fullName>
    </recommendedName>
</protein>
<comment type="caution">
    <text evidence="10">The sequence shown here is derived from an EMBL/GenBank/DDBJ whole genome shotgun (WGS) entry which is preliminary data.</text>
</comment>
<dbReference type="AlphaFoldDB" id="A0A5C6YYE4"/>
<keyword evidence="5 8" id="KW-1133">Transmembrane helix</keyword>
<dbReference type="Proteomes" id="UP000321497">
    <property type="component" value="Unassembled WGS sequence"/>
</dbReference>
<keyword evidence="11" id="KW-1185">Reference proteome</keyword>
<dbReference type="EMBL" id="VORT01000007">
    <property type="protein sequence ID" value="TXD72748.1"/>
    <property type="molecule type" value="Genomic_DNA"/>
</dbReference>
<feature type="transmembrane region" description="Helical" evidence="8">
    <location>
        <begin position="31"/>
        <end position="51"/>
    </location>
</feature>
<evidence type="ECO:0000256" key="3">
    <source>
        <dbReference type="ARBA" id="ARBA00022692"/>
    </source>
</evidence>
<evidence type="ECO:0000313" key="10">
    <source>
        <dbReference type="EMBL" id="TXD72748.1"/>
    </source>
</evidence>
<name>A0A5C6YYE4_9FLAO</name>
<feature type="transmembrane region" description="Helical" evidence="8">
    <location>
        <begin position="63"/>
        <end position="87"/>
    </location>
</feature>
<evidence type="ECO:0000256" key="5">
    <source>
        <dbReference type="ARBA" id="ARBA00022989"/>
    </source>
</evidence>